<feature type="compositionally biased region" description="Basic and acidic residues" evidence="1">
    <location>
        <begin position="172"/>
        <end position="197"/>
    </location>
</feature>
<evidence type="ECO:0000313" key="2">
    <source>
        <dbReference type="EMBL" id="CAI2382799.1"/>
    </source>
</evidence>
<feature type="compositionally biased region" description="Polar residues" evidence="1">
    <location>
        <begin position="30"/>
        <end position="39"/>
    </location>
</feature>
<feature type="compositionally biased region" description="Basic residues" evidence="1">
    <location>
        <begin position="582"/>
        <end position="600"/>
    </location>
</feature>
<reference evidence="2" key="1">
    <citation type="submission" date="2023-07" db="EMBL/GenBank/DDBJ databases">
        <authorList>
            <consortium name="AG Swart"/>
            <person name="Singh M."/>
            <person name="Singh A."/>
            <person name="Seah K."/>
            <person name="Emmerich C."/>
        </authorList>
    </citation>
    <scope>NUCLEOTIDE SEQUENCE</scope>
    <source>
        <strain evidence="2">DP1</strain>
    </source>
</reference>
<sequence length="745" mass="84472">MPLKSFPAPPLPPPTPQNPTLDLSLHHIRNSSSPSSPATPQEIPPPSHPKSSTPSSQEHPPHLDLTLSRPDFNVQKEEISSSIGFYTDCTQQIEELQKECVKAGGVKERRVGEGGEQRDEEEKEGGFREEEQVVGEEMESEGCVEVIEGGNEGEEGILDGDSESEEEDLDFEVVHTVHSDDGGEQSKELEGVNEESKISPLMEVNTKKENESLLQSQIDLTLSSEDEISKSVLSSCIELQSNKDDTSRIFKEDLTLEFEDLKRLNNDILGEGVSQLRDSYLQASEEVFNLLKVLNKSPLQTSLEEIQEEKKSEIIEVKEVPTEVKETPIEAKETPIEAKEIPNEQDELKEDIEIDQIVEEKKDTGEIKGADKVELELEKPVPKPIILTESNISKIFSIAKSLEKLNEDLGLFNFDLSAHKPDKPVNSTPQTHYSPSPCCTPLKPSKITPSLTTTKQNLSKINNFENVKTPQNIHQSPQNSSPKFYYKNTPPRDPQIQLQTVQDTLQRAQSNWSTQQESLAEILQSVKLQQPQVDEYRTPAPKMFNDEQDLSPMDPRYPKSISPSCNENEEFLYQPKFMQQSIRKRSTSKSKSRKRKKSQKKVQIQEPVPPMSNQQENPLFNYNTETNFYQSKSCNYQQKPCEVEFEKPENTNHPLMYLLNKQMGYTNEDTELDLSYSLATPEAHSINHQPEDNNLEDDNDELDLSSHSLTNLLTQAKSEKKFSFLNFAKQTCEKELKRVKSDLKT</sequence>
<feature type="compositionally biased region" description="Acidic residues" evidence="1">
    <location>
        <begin position="132"/>
        <end position="142"/>
    </location>
</feature>
<feature type="compositionally biased region" description="Pro residues" evidence="1">
    <location>
        <begin position="7"/>
        <end position="17"/>
    </location>
</feature>
<dbReference type="AlphaFoldDB" id="A0AAD1Y167"/>
<proteinExistence type="predicted"/>
<accession>A0AAD1Y167</accession>
<evidence type="ECO:0000313" key="3">
    <source>
        <dbReference type="Proteomes" id="UP001295684"/>
    </source>
</evidence>
<evidence type="ECO:0000256" key="1">
    <source>
        <dbReference type="SAM" id="MobiDB-lite"/>
    </source>
</evidence>
<keyword evidence="3" id="KW-1185">Reference proteome</keyword>
<comment type="caution">
    <text evidence="2">The sequence shown here is derived from an EMBL/GenBank/DDBJ whole genome shotgun (WGS) entry which is preliminary data.</text>
</comment>
<name>A0AAD1Y167_EUPCR</name>
<organism evidence="2 3">
    <name type="scientific">Euplotes crassus</name>
    <dbReference type="NCBI Taxonomy" id="5936"/>
    <lineage>
        <taxon>Eukaryota</taxon>
        <taxon>Sar</taxon>
        <taxon>Alveolata</taxon>
        <taxon>Ciliophora</taxon>
        <taxon>Intramacronucleata</taxon>
        <taxon>Spirotrichea</taxon>
        <taxon>Hypotrichia</taxon>
        <taxon>Euplotida</taxon>
        <taxon>Euplotidae</taxon>
        <taxon>Moneuplotes</taxon>
    </lineage>
</organism>
<dbReference type="EMBL" id="CAMPGE010024996">
    <property type="protein sequence ID" value="CAI2382799.1"/>
    <property type="molecule type" value="Genomic_DNA"/>
</dbReference>
<feature type="compositionally biased region" description="Basic and acidic residues" evidence="1">
    <location>
        <begin position="107"/>
        <end position="117"/>
    </location>
</feature>
<feature type="region of interest" description="Disordered" evidence="1">
    <location>
        <begin position="1"/>
        <end position="70"/>
    </location>
</feature>
<gene>
    <name evidence="2" type="ORF">ECRASSUSDP1_LOCUS24286</name>
</gene>
<feature type="compositionally biased region" description="Acidic residues" evidence="1">
    <location>
        <begin position="151"/>
        <end position="171"/>
    </location>
</feature>
<feature type="region of interest" description="Disordered" evidence="1">
    <location>
        <begin position="107"/>
        <end position="203"/>
    </location>
</feature>
<protein>
    <submittedName>
        <fullName evidence="2">Uncharacterized protein</fullName>
    </submittedName>
</protein>
<dbReference type="Proteomes" id="UP001295684">
    <property type="component" value="Unassembled WGS sequence"/>
</dbReference>
<feature type="region of interest" description="Disordered" evidence="1">
    <location>
        <begin position="572"/>
        <end position="617"/>
    </location>
</feature>